<protein>
    <submittedName>
        <fullName evidence="2">Uncharacterized protein</fullName>
    </submittedName>
</protein>
<evidence type="ECO:0000313" key="3">
    <source>
        <dbReference type="Proteomes" id="UP001212803"/>
    </source>
</evidence>
<keyword evidence="3" id="KW-1185">Reference proteome</keyword>
<dbReference type="EMBL" id="CP115149">
    <property type="protein sequence ID" value="WBL36372.1"/>
    <property type="molecule type" value="Genomic_DNA"/>
</dbReference>
<accession>A0ABY7M891</accession>
<evidence type="ECO:0000313" key="2">
    <source>
        <dbReference type="EMBL" id="WBL36372.1"/>
    </source>
</evidence>
<name>A0ABY7M891_9CHLR</name>
<sequence length="86" mass="9183">MLHPMLGHSVQETAWITGKPLGAEVERRPGFVHRAALAALRRERRREATIAAEAAEALAAAQAVKRTAPGRPAPASEEPAVRGQGR</sequence>
<feature type="region of interest" description="Disordered" evidence="1">
    <location>
        <begin position="63"/>
        <end position="86"/>
    </location>
</feature>
<gene>
    <name evidence="2" type="ORF">O0235_02025</name>
</gene>
<organism evidence="2 3">
    <name type="scientific">Tepidiforma flava</name>
    <dbReference type="NCBI Taxonomy" id="3004094"/>
    <lineage>
        <taxon>Bacteria</taxon>
        <taxon>Bacillati</taxon>
        <taxon>Chloroflexota</taxon>
        <taxon>Tepidiformia</taxon>
        <taxon>Tepidiformales</taxon>
        <taxon>Tepidiformaceae</taxon>
        <taxon>Tepidiforma</taxon>
    </lineage>
</organism>
<dbReference type="Proteomes" id="UP001212803">
    <property type="component" value="Chromosome"/>
</dbReference>
<proteinExistence type="predicted"/>
<dbReference type="RefSeq" id="WP_270056896.1">
    <property type="nucleotide sequence ID" value="NZ_CP115149.1"/>
</dbReference>
<reference evidence="2 3" key="1">
    <citation type="journal article" date="2023" name="ISME J.">
        <title>Thermophilic Dehalococcoidia with unusual traits shed light on an unexpected past.</title>
        <authorList>
            <person name="Palmer M."/>
            <person name="Covington J.K."/>
            <person name="Zhou E.M."/>
            <person name="Thomas S.C."/>
            <person name="Habib N."/>
            <person name="Seymour C.O."/>
            <person name="Lai D."/>
            <person name="Johnston J."/>
            <person name="Hashimi A."/>
            <person name="Jiao J.Y."/>
            <person name="Muok A.R."/>
            <person name="Liu L."/>
            <person name="Xian W.D."/>
            <person name="Zhi X.Y."/>
            <person name="Li M.M."/>
            <person name="Silva L.P."/>
            <person name="Bowen B.P."/>
            <person name="Louie K."/>
            <person name="Briegel A."/>
            <person name="Pett-Ridge J."/>
            <person name="Weber P.K."/>
            <person name="Tocheva E.I."/>
            <person name="Woyke T."/>
            <person name="Northen T.R."/>
            <person name="Mayali X."/>
            <person name="Li W.J."/>
            <person name="Hedlund B.P."/>
        </authorList>
    </citation>
    <scope>NUCLEOTIDE SEQUENCE [LARGE SCALE GENOMIC DNA]</scope>
    <source>
        <strain evidence="2 3">YIM 72310</strain>
    </source>
</reference>
<evidence type="ECO:0000256" key="1">
    <source>
        <dbReference type="SAM" id="MobiDB-lite"/>
    </source>
</evidence>